<dbReference type="Gene3D" id="3.30.230.130">
    <property type="entry name" value="Cullin, Chain C, Domain 2"/>
    <property type="match status" value="1"/>
</dbReference>
<dbReference type="FunFam" id="1.20.1310.10:FF:000036">
    <property type="entry name" value="SCF ubiquitin ligase subunit CulC, putative"/>
    <property type="match status" value="1"/>
</dbReference>
<dbReference type="Pfam" id="PF26557">
    <property type="entry name" value="Cullin_AB"/>
    <property type="match status" value="1"/>
</dbReference>
<evidence type="ECO:0000256" key="5">
    <source>
        <dbReference type="RuleBase" id="RU003829"/>
    </source>
</evidence>
<dbReference type="Pfam" id="PF10557">
    <property type="entry name" value="Cullin_Nedd8"/>
    <property type="match status" value="1"/>
</dbReference>
<evidence type="ECO:0000259" key="6">
    <source>
        <dbReference type="PROSITE" id="PS50069"/>
    </source>
</evidence>
<dbReference type="InterPro" id="IPR059120">
    <property type="entry name" value="Cullin-like_AB"/>
</dbReference>
<dbReference type="SUPFAM" id="SSF74788">
    <property type="entry name" value="Cullin repeat-like"/>
    <property type="match status" value="1"/>
</dbReference>
<dbReference type="FunCoup" id="A0A0C3G2L2">
    <property type="interactions" value="603"/>
</dbReference>
<feature type="domain" description="Cullin family profile" evidence="6">
    <location>
        <begin position="449"/>
        <end position="680"/>
    </location>
</feature>
<dbReference type="GO" id="GO:0031625">
    <property type="term" value="F:ubiquitin protein ligase binding"/>
    <property type="evidence" value="ECO:0007669"/>
    <property type="project" value="InterPro"/>
</dbReference>
<comment type="similarity">
    <text evidence="1 4 5">Belongs to the cullin family.</text>
</comment>
<name>A0A0C3G2L2_PILCF</name>
<dbReference type="Pfam" id="PF00888">
    <property type="entry name" value="Cullin"/>
    <property type="match status" value="1"/>
</dbReference>
<evidence type="ECO:0000256" key="2">
    <source>
        <dbReference type="ARBA" id="ARBA00022499"/>
    </source>
</evidence>
<evidence type="ECO:0000313" key="7">
    <source>
        <dbReference type="EMBL" id="KIM84871.1"/>
    </source>
</evidence>
<keyword evidence="8" id="KW-1185">Reference proteome</keyword>
<dbReference type="PANTHER" id="PTHR11932">
    <property type="entry name" value="CULLIN"/>
    <property type="match status" value="1"/>
</dbReference>
<proteinExistence type="inferred from homology"/>
<dbReference type="InterPro" id="IPR036390">
    <property type="entry name" value="WH_DNA-bd_sf"/>
</dbReference>
<dbReference type="Proteomes" id="UP000054166">
    <property type="component" value="Unassembled WGS sequence"/>
</dbReference>
<protein>
    <recommendedName>
        <fullName evidence="6">Cullin family profile domain-containing protein</fullName>
    </recommendedName>
</protein>
<dbReference type="HOGENOM" id="CLU_004747_7_1_1"/>
<dbReference type="EMBL" id="KN832986">
    <property type="protein sequence ID" value="KIM84871.1"/>
    <property type="molecule type" value="Genomic_DNA"/>
</dbReference>
<dbReference type="SMART" id="SM00182">
    <property type="entry name" value="CULLIN"/>
    <property type="match status" value="1"/>
</dbReference>
<evidence type="ECO:0000313" key="8">
    <source>
        <dbReference type="Proteomes" id="UP000054166"/>
    </source>
</evidence>
<accession>A0A0C3G2L2</accession>
<dbReference type="InterPro" id="IPR045093">
    <property type="entry name" value="Cullin"/>
</dbReference>
<dbReference type="InterPro" id="IPR036388">
    <property type="entry name" value="WH-like_DNA-bd_sf"/>
</dbReference>
<dbReference type="PROSITE" id="PS50069">
    <property type="entry name" value="CULLIN_2"/>
    <property type="match status" value="1"/>
</dbReference>
<reference evidence="8" key="2">
    <citation type="submission" date="2015-01" db="EMBL/GenBank/DDBJ databases">
        <title>Evolutionary Origins and Diversification of the Mycorrhizal Mutualists.</title>
        <authorList>
            <consortium name="DOE Joint Genome Institute"/>
            <consortium name="Mycorrhizal Genomics Consortium"/>
            <person name="Kohler A."/>
            <person name="Kuo A."/>
            <person name="Nagy L.G."/>
            <person name="Floudas D."/>
            <person name="Copeland A."/>
            <person name="Barry K.W."/>
            <person name="Cichocki N."/>
            <person name="Veneault-Fourrey C."/>
            <person name="LaButti K."/>
            <person name="Lindquist E.A."/>
            <person name="Lipzen A."/>
            <person name="Lundell T."/>
            <person name="Morin E."/>
            <person name="Murat C."/>
            <person name="Riley R."/>
            <person name="Ohm R."/>
            <person name="Sun H."/>
            <person name="Tunlid A."/>
            <person name="Henrissat B."/>
            <person name="Grigoriev I.V."/>
            <person name="Hibbett D.S."/>
            <person name="Martin F."/>
        </authorList>
    </citation>
    <scope>NUCLEOTIDE SEQUENCE [LARGE SCALE GENOMIC DNA]</scope>
    <source>
        <strain evidence="8">F 1598</strain>
    </source>
</reference>
<evidence type="ECO:0000256" key="3">
    <source>
        <dbReference type="ARBA" id="ARBA00022843"/>
    </source>
</evidence>
<dbReference type="InParanoid" id="A0A0C3G2L2"/>
<dbReference type="InterPro" id="IPR016158">
    <property type="entry name" value="Cullin_homology"/>
</dbReference>
<dbReference type="SMART" id="SM00884">
    <property type="entry name" value="Cullin_Nedd8"/>
    <property type="match status" value="1"/>
</dbReference>
<dbReference type="Gene3D" id="1.10.10.10">
    <property type="entry name" value="Winged helix-like DNA-binding domain superfamily/Winged helix DNA-binding domain"/>
    <property type="match status" value="1"/>
</dbReference>
<dbReference type="SUPFAM" id="SSF75632">
    <property type="entry name" value="Cullin homology domain"/>
    <property type="match status" value="1"/>
</dbReference>
<dbReference type="FunFam" id="1.20.1310.10:FF:000002">
    <property type="entry name" value="cullin-3 isoform X1"/>
    <property type="match status" value="1"/>
</dbReference>
<dbReference type="FunFam" id="1.10.10.10:FF:000014">
    <property type="entry name" value="Cullin 1"/>
    <property type="match status" value="1"/>
</dbReference>
<keyword evidence="3" id="KW-0832">Ubl conjugation</keyword>
<gene>
    <name evidence="7" type="ORF">PILCRDRAFT_67394</name>
</gene>
<keyword evidence="2" id="KW-1017">Isopeptide bond</keyword>
<dbReference type="InterPro" id="IPR036317">
    <property type="entry name" value="Cullin_homology_sf"/>
</dbReference>
<sequence length="875" mass="100808">MCLSDLTLSYDNRNHQDKYVVDCETLHGHTPDKYKLKHGPAVSIDDTWSKLSANIREIHRHNASNLSFEENHRFAYNMVLHRNGEMLYNGVCTLVAENLAELARVEVIPAFPTGRSDDRMQQTQEGEMLLKALRRIWDDHIGSMSKLRDILKYMDRVYTKAAEVPEIWDAGYILFWKHIIRPPIDQHVYAAILSQIQIEREGYVINRSAVKECVDVLLVLRIDSDGPSVYKRHLEPAILRDSEAFYKGEGDRLVESCDAPEYLRRVESRFESEESRTHHYLSSHTSAPLRQILENHLLKPNLSTVINMPNSGLDIMIDTDKTDDLARLYRLFTMVPTGLLCLRKTLKDSIARRGKEINQASSGIEVGEEDIDIVGNDDDAATKAKGKGKGKARAVAGAQTMSLALKWVQDVLDLKDMFDNVWKRAFQSDRDLESALNEAFESFINLNEKSPEFISLFIDDNLKKGLRGKSDTEVDIVLDKTITVFRYITEKDVFERYYKGHLAKRLLLGRSVSDDAERGMLAKLKIECGFQFTQKLEGMFNDMKISNDHMKAYQEHLAKTTAPGIDISVIIMTSTFWPMSQAGPTCTLPDALLRSCQSFQQFYLSRHSGRRLTWQPSMGNADVRVSFDKKTHDLNVSTFALVILLLFEYLPNDEFLTYEEIKSGTSIIDSELQRHLQSLACAKYKILKKHPPGRDVDPSDSFSFNHEFSSDLRKIKISTVVSKVETGDERKETRDRIDEERRHQACIVRIMKDRKHMTHVDLTHEVTRQLSSRFHPVPNDIKKRIEGLIDRDYLERCEDRKSYNYLVSLTQPYSSLSSYLLRRHEPTFSIVYHILYIYVSLEQLDCPPTKDFASTQVFFENLIVSRYHTLTMVTR</sequence>
<dbReference type="Gene3D" id="1.20.1310.10">
    <property type="entry name" value="Cullin Repeats"/>
    <property type="match status" value="4"/>
</dbReference>
<dbReference type="GO" id="GO:0006511">
    <property type="term" value="P:ubiquitin-dependent protein catabolic process"/>
    <property type="evidence" value="ECO:0007669"/>
    <property type="project" value="InterPro"/>
</dbReference>
<dbReference type="InterPro" id="IPR016159">
    <property type="entry name" value="Cullin_repeat-like_dom_sf"/>
</dbReference>
<dbReference type="InterPro" id="IPR001373">
    <property type="entry name" value="Cullin_N"/>
</dbReference>
<organism evidence="7 8">
    <name type="scientific">Piloderma croceum (strain F 1598)</name>
    <dbReference type="NCBI Taxonomy" id="765440"/>
    <lineage>
        <taxon>Eukaryota</taxon>
        <taxon>Fungi</taxon>
        <taxon>Dikarya</taxon>
        <taxon>Basidiomycota</taxon>
        <taxon>Agaricomycotina</taxon>
        <taxon>Agaricomycetes</taxon>
        <taxon>Agaricomycetidae</taxon>
        <taxon>Atheliales</taxon>
        <taxon>Atheliaceae</taxon>
        <taxon>Piloderma</taxon>
    </lineage>
</organism>
<reference evidence="7 8" key="1">
    <citation type="submission" date="2014-04" db="EMBL/GenBank/DDBJ databases">
        <authorList>
            <consortium name="DOE Joint Genome Institute"/>
            <person name="Kuo A."/>
            <person name="Tarkka M."/>
            <person name="Buscot F."/>
            <person name="Kohler A."/>
            <person name="Nagy L.G."/>
            <person name="Floudas D."/>
            <person name="Copeland A."/>
            <person name="Barry K.W."/>
            <person name="Cichocki N."/>
            <person name="Veneault-Fourrey C."/>
            <person name="LaButti K."/>
            <person name="Lindquist E.A."/>
            <person name="Lipzen A."/>
            <person name="Lundell T."/>
            <person name="Morin E."/>
            <person name="Murat C."/>
            <person name="Sun H."/>
            <person name="Tunlid A."/>
            <person name="Henrissat B."/>
            <person name="Grigoriev I.V."/>
            <person name="Hibbett D.S."/>
            <person name="Martin F."/>
            <person name="Nordberg H.P."/>
            <person name="Cantor M.N."/>
            <person name="Hua S.X."/>
        </authorList>
    </citation>
    <scope>NUCLEOTIDE SEQUENCE [LARGE SCALE GENOMIC DNA]</scope>
    <source>
        <strain evidence="7 8">F 1598</strain>
    </source>
</reference>
<dbReference type="AlphaFoldDB" id="A0A0C3G2L2"/>
<dbReference type="InterPro" id="IPR019559">
    <property type="entry name" value="Cullin_neddylation_domain"/>
</dbReference>
<dbReference type="SUPFAM" id="SSF46785">
    <property type="entry name" value="Winged helix' DNA-binding domain"/>
    <property type="match status" value="1"/>
</dbReference>
<dbReference type="STRING" id="765440.A0A0C3G2L2"/>
<dbReference type="OrthoDB" id="27073at2759"/>
<evidence type="ECO:0000256" key="1">
    <source>
        <dbReference type="ARBA" id="ARBA00006019"/>
    </source>
</evidence>
<dbReference type="FunFam" id="1.20.1310.10:FF:000001">
    <property type="entry name" value="Cullin 3"/>
    <property type="match status" value="1"/>
</dbReference>
<evidence type="ECO:0000256" key="4">
    <source>
        <dbReference type="PROSITE-ProRule" id="PRU00330"/>
    </source>
</evidence>